<protein>
    <submittedName>
        <fullName evidence="3">Uncharacterized protein</fullName>
    </submittedName>
</protein>
<evidence type="ECO:0000313" key="2">
    <source>
        <dbReference type="EMBL" id="RVW50492.1"/>
    </source>
</evidence>
<feature type="region of interest" description="Disordered" evidence="1">
    <location>
        <begin position="49"/>
        <end position="68"/>
    </location>
</feature>
<gene>
    <name evidence="3" type="ORF">CK203_007740</name>
    <name evidence="2" type="ORF">CK203_086828</name>
</gene>
<reference evidence="3 4" key="1">
    <citation type="journal article" date="2018" name="PLoS Genet.">
        <title>Population sequencing reveals clonal diversity and ancestral inbreeding in the grapevine cultivar Chardonnay.</title>
        <authorList>
            <person name="Roach M.J."/>
            <person name="Johnson D.L."/>
            <person name="Bohlmann J."/>
            <person name="van Vuuren H.J."/>
            <person name="Jones S.J."/>
            <person name="Pretorius I.S."/>
            <person name="Schmidt S.A."/>
            <person name="Borneman A.R."/>
        </authorList>
    </citation>
    <scope>NUCLEOTIDE SEQUENCE [LARGE SCALE GENOMIC DNA]</scope>
    <source>
        <strain evidence="4">cv. Chardonnay</strain>
        <strain evidence="3">I10V1</strain>
        <tissue evidence="3">Leaf</tissue>
    </source>
</reference>
<dbReference type="EMBL" id="QGNW01000019">
    <property type="protein sequence ID" value="RVX15031.1"/>
    <property type="molecule type" value="Genomic_DNA"/>
</dbReference>
<comment type="caution">
    <text evidence="3">The sequence shown here is derived from an EMBL/GenBank/DDBJ whole genome shotgun (WGS) entry which is preliminary data.</text>
</comment>
<accession>A0A438K1F2</accession>
<dbReference type="EMBL" id="QGNW01001197">
    <property type="protein sequence ID" value="RVW50492.1"/>
    <property type="molecule type" value="Genomic_DNA"/>
</dbReference>
<organism evidence="3 4">
    <name type="scientific">Vitis vinifera</name>
    <name type="common">Grape</name>
    <dbReference type="NCBI Taxonomy" id="29760"/>
    <lineage>
        <taxon>Eukaryota</taxon>
        <taxon>Viridiplantae</taxon>
        <taxon>Streptophyta</taxon>
        <taxon>Embryophyta</taxon>
        <taxon>Tracheophyta</taxon>
        <taxon>Spermatophyta</taxon>
        <taxon>Magnoliopsida</taxon>
        <taxon>eudicotyledons</taxon>
        <taxon>Gunneridae</taxon>
        <taxon>Pentapetalae</taxon>
        <taxon>rosids</taxon>
        <taxon>Vitales</taxon>
        <taxon>Vitaceae</taxon>
        <taxon>Viteae</taxon>
        <taxon>Vitis</taxon>
    </lineage>
</organism>
<evidence type="ECO:0000313" key="4">
    <source>
        <dbReference type="Proteomes" id="UP000288805"/>
    </source>
</evidence>
<dbReference type="Proteomes" id="UP000288805">
    <property type="component" value="Unassembled WGS sequence"/>
</dbReference>
<evidence type="ECO:0000256" key="1">
    <source>
        <dbReference type="SAM" id="MobiDB-lite"/>
    </source>
</evidence>
<name>A0A438K1F2_VITVI</name>
<evidence type="ECO:0000313" key="3">
    <source>
        <dbReference type="EMBL" id="RVX15031.1"/>
    </source>
</evidence>
<sequence length="68" mass="7498">MVGLTQGGDQHQARDGTFKEVIQSNVTSNPPYYVVFPTFTIDSRSERVHVASTNEGGPEQRNEFIGLS</sequence>
<proteinExistence type="predicted"/>
<dbReference type="AlphaFoldDB" id="A0A438K1F2"/>